<feature type="chain" id="PRO_5016835958" description="Outer membrane protein beta-barrel domain-containing protein" evidence="2">
    <location>
        <begin position="24"/>
        <end position="241"/>
    </location>
</feature>
<evidence type="ECO:0000313" key="5">
    <source>
        <dbReference type="Proteomes" id="UP000251075"/>
    </source>
</evidence>
<name>A0A364NX47_9PROT</name>
<dbReference type="Proteomes" id="UP000251075">
    <property type="component" value="Unassembled WGS sequence"/>
</dbReference>
<sequence length="241" mass="25337">MKRFAALACSIAACATFASVATAAENQPAKKSGFYVGGEAGWSGSQSTNWGDDQNNFNLQIFGSANGRANKLNSDAGNAAVMGLMAGYQFTDWFRADLGVDYRTGYQVNGSRTDITIKQYKSDVDVWTVMANGYVEPFTFGSFKPYVGVGLGTAIVSTSGGKVAYNNGSGDSKLAGLTQTNFAWDAKAGVGYTLTDKWSLDLGYRHLDAGKVSVGSGGNNGKTKGDGLETNEVLLGVRFGL</sequence>
<evidence type="ECO:0000256" key="1">
    <source>
        <dbReference type="ARBA" id="ARBA00022729"/>
    </source>
</evidence>
<protein>
    <recommendedName>
        <fullName evidence="3">Outer membrane protein beta-barrel domain-containing protein</fullName>
    </recommendedName>
</protein>
<dbReference type="InterPro" id="IPR027385">
    <property type="entry name" value="Beta-barrel_OMP"/>
</dbReference>
<comment type="caution">
    <text evidence="4">The sequence shown here is derived from an EMBL/GenBank/DDBJ whole genome shotgun (WGS) entry which is preliminary data.</text>
</comment>
<dbReference type="AlphaFoldDB" id="A0A364NX47"/>
<dbReference type="RefSeq" id="WP_112144899.1">
    <property type="nucleotide sequence ID" value="NZ_PGTO01000008.1"/>
</dbReference>
<evidence type="ECO:0000259" key="3">
    <source>
        <dbReference type="Pfam" id="PF13505"/>
    </source>
</evidence>
<feature type="domain" description="Outer membrane protein beta-barrel" evidence="3">
    <location>
        <begin position="11"/>
        <end position="237"/>
    </location>
</feature>
<gene>
    <name evidence="4" type="ORF">CU669_11805</name>
</gene>
<evidence type="ECO:0000256" key="2">
    <source>
        <dbReference type="SAM" id="SignalP"/>
    </source>
</evidence>
<keyword evidence="5" id="KW-1185">Reference proteome</keyword>
<feature type="signal peptide" evidence="2">
    <location>
        <begin position="1"/>
        <end position="23"/>
    </location>
</feature>
<evidence type="ECO:0000313" key="4">
    <source>
        <dbReference type="EMBL" id="RAU21658.1"/>
    </source>
</evidence>
<dbReference type="Gene3D" id="2.40.160.20">
    <property type="match status" value="1"/>
</dbReference>
<dbReference type="EMBL" id="PGTO01000008">
    <property type="protein sequence ID" value="RAU21658.1"/>
    <property type="molecule type" value="Genomic_DNA"/>
</dbReference>
<accession>A0A364NX47</accession>
<organism evidence="4 5">
    <name type="scientific">Paramagnetospirillum kuznetsovii</name>
    <dbReference type="NCBI Taxonomy" id="2053833"/>
    <lineage>
        <taxon>Bacteria</taxon>
        <taxon>Pseudomonadati</taxon>
        <taxon>Pseudomonadota</taxon>
        <taxon>Alphaproteobacteria</taxon>
        <taxon>Rhodospirillales</taxon>
        <taxon>Magnetospirillaceae</taxon>
        <taxon>Paramagnetospirillum</taxon>
    </lineage>
</organism>
<dbReference type="InterPro" id="IPR011250">
    <property type="entry name" value="OMP/PagP_B-barrel"/>
</dbReference>
<keyword evidence="1 2" id="KW-0732">Signal</keyword>
<dbReference type="Pfam" id="PF13505">
    <property type="entry name" value="OMP_b-brl"/>
    <property type="match status" value="1"/>
</dbReference>
<reference evidence="4 5" key="1">
    <citation type="submission" date="2017-11" db="EMBL/GenBank/DDBJ databases">
        <title>Draft genome sequence of magnetotactic bacterium Magnetospirillum kuznetsovii LBB-42.</title>
        <authorList>
            <person name="Grouzdev D.S."/>
            <person name="Rysina M.S."/>
            <person name="Baslerov R.V."/>
            <person name="Koziaeva V."/>
        </authorList>
    </citation>
    <scope>NUCLEOTIDE SEQUENCE [LARGE SCALE GENOMIC DNA]</scope>
    <source>
        <strain evidence="4 5">LBB-42</strain>
    </source>
</reference>
<dbReference type="SUPFAM" id="SSF56925">
    <property type="entry name" value="OMPA-like"/>
    <property type="match status" value="1"/>
</dbReference>
<dbReference type="OrthoDB" id="5643626at2"/>
<proteinExistence type="predicted"/>